<dbReference type="Proteomes" id="UP000232710">
    <property type="component" value="Segment"/>
</dbReference>
<sequence>MKFLASVYEPMYEYNSKKYIRIRIPPALVTRVNDTQMKMNHLLTNSNIDNPLEGSILKVKIPFRYRRVMCEVKGKPLQSCVRGDEIKVEIDFKGYWNVGDYSGFSWVLKSSEYS</sequence>
<keyword evidence="2" id="KW-1185">Reference proteome</keyword>
<organismHost>
    <name type="scientific">Micromonas pusilla</name>
    <name type="common">Picoplanktonic green alga</name>
    <name type="synonym">Chromulina pusilla</name>
    <dbReference type="NCBI Taxonomy" id="38833"/>
</organismHost>
<gene>
    <name evidence="1" type="ORF">MPXG_00233</name>
</gene>
<accession>G9E5W2</accession>
<dbReference type="EMBL" id="JF974320">
    <property type="protein sequence ID" value="AET85031.1"/>
    <property type="molecule type" value="Genomic_DNA"/>
</dbReference>
<reference evidence="1 2" key="1">
    <citation type="submission" date="2010-12" db="EMBL/GenBank/DDBJ databases">
        <title>The Genome Sequence of Micromonas pusilla virus SP1.</title>
        <authorList>
            <consortium name="The Broad Institute Genome Sequencing Platform"/>
            <person name="Henn M.R."/>
            <person name="Suttle C."/>
            <person name="Winget D."/>
            <person name="Chan A."/>
            <person name="Levin J."/>
            <person name="Malboeuf C."/>
            <person name="Casali M."/>
            <person name="Russ C."/>
            <person name="Lennon N."/>
            <person name="Chapman S.B."/>
            <person name="Erlich R."/>
            <person name="Young S.K."/>
            <person name="Yandava C."/>
            <person name="Zeng Q."/>
            <person name="Alvarado L."/>
            <person name="Anderson S."/>
            <person name="Berlin A."/>
            <person name="Chen Z."/>
            <person name="Freedman E."/>
            <person name="Gellesch M."/>
            <person name="Goldberg J."/>
            <person name="Green L."/>
            <person name="Griggs A."/>
            <person name="Gujja S."/>
            <person name="Heilman E.R."/>
            <person name="Heiman D."/>
            <person name="Hollinger A."/>
            <person name="Howarth C."/>
            <person name="Larson L."/>
            <person name="Mehta T."/>
            <person name="Pearson M."/>
            <person name="Roberts A."/>
            <person name="Ryan E."/>
            <person name="Saif S."/>
            <person name="Shea T."/>
            <person name="Shenoy N."/>
            <person name="Sisk P."/>
            <person name="Stolte C."/>
            <person name="Sykes S."/>
            <person name="White J."/>
            <person name="Haas B."/>
            <person name="Nusbaum C."/>
            <person name="Birren B."/>
        </authorList>
    </citation>
    <scope>NUCLEOTIDE SEQUENCE [LARGE SCALE GENOMIC DNA]</scope>
    <source>
        <strain evidence="1 2">SP1</strain>
    </source>
</reference>
<evidence type="ECO:0000313" key="2">
    <source>
        <dbReference type="Proteomes" id="UP000232710"/>
    </source>
</evidence>
<proteinExistence type="predicted"/>
<name>G9E5W2_MPSP1</name>
<organism evidence="1 2">
    <name type="scientific">Micromonas pusilla virus SP1</name>
    <name type="common">MpV-SP1</name>
    <dbReference type="NCBI Taxonomy" id="373996"/>
    <lineage>
        <taxon>Viruses</taxon>
        <taxon>Varidnaviria</taxon>
        <taxon>Bamfordvirae</taxon>
        <taxon>Nucleocytoviricota</taxon>
        <taxon>Megaviricetes</taxon>
        <taxon>Algavirales</taxon>
        <taxon>Phycodnaviridae</taxon>
        <taxon>Prasinovirus</taxon>
        <taxon>Prasinovirus micromonas</taxon>
    </lineage>
</organism>
<evidence type="ECO:0000313" key="1">
    <source>
        <dbReference type="EMBL" id="AET85031.1"/>
    </source>
</evidence>
<protein>
    <submittedName>
        <fullName evidence="1">Uncharacterized protein</fullName>
    </submittedName>
</protein>